<dbReference type="RefSeq" id="WP_130543808.1">
    <property type="nucleotide sequence ID" value="NZ_CP042431.1"/>
</dbReference>
<protein>
    <submittedName>
        <fullName evidence="1">Uncharacterized protein</fullName>
    </submittedName>
</protein>
<dbReference type="EMBL" id="SGXA01000004">
    <property type="protein sequence ID" value="RZS66914.1"/>
    <property type="molecule type" value="Genomic_DNA"/>
</dbReference>
<evidence type="ECO:0000313" key="2">
    <source>
        <dbReference type="Proteomes" id="UP000293874"/>
    </source>
</evidence>
<accession>A0A4Q7MFK9</accession>
<sequence length="145" mass="16869">MINKRFSIIAAMAIICLIACNKIKSGKEMPGQETSYIKKLGLLDKNEQIIKFYSNYKFKNAGNFFTEKRIAKYWIDEHDSSKTQIEYAFYEDIKSIDSITNVPSTYCPYLLVTRKNGSTFKVFVNGKKRDVIVFFEDAMRMIAKR</sequence>
<evidence type="ECO:0000313" key="1">
    <source>
        <dbReference type="EMBL" id="RZS66914.1"/>
    </source>
</evidence>
<comment type="caution">
    <text evidence="1">The sequence shown here is derived from an EMBL/GenBank/DDBJ whole genome shotgun (WGS) entry which is preliminary data.</text>
</comment>
<dbReference type="Proteomes" id="UP000293874">
    <property type="component" value="Unassembled WGS sequence"/>
</dbReference>
<reference evidence="1 2" key="1">
    <citation type="submission" date="2019-02" db="EMBL/GenBank/DDBJ databases">
        <title>Genomic Encyclopedia of Type Strains, Phase IV (KMG-IV): sequencing the most valuable type-strain genomes for metagenomic binning, comparative biology and taxonomic classification.</title>
        <authorList>
            <person name="Goeker M."/>
        </authorList>
    </citation>
    <scope>NUCLEOTIDE SEQUENCE [LARGE SCALE GENOMIC DNA]</scope>
    <source>
        <strain evidence="1 2">DSM 18116</strain>
    </source>
</reference>
<dbReference type="OrthoDB" id="887030at2"/>
<name>A0A4Q7MFK9_9BACT</name>
<organism evidence="1 2">
    <name type="scientific">Pseudobacter ginsenosidimutans</name>
    <dbReference type="NCBI Taxonomy" id="661488"/>
    <lineage>
        <taxon>Bacteria</taxon>
        <taxon>Pseudomonadati</taxon>
        <taxon>Bacteroidota</taxon>
        <taxon>Chitinophagia</taxon>
        <taxon>Chitinophagales</taxon>
        <taxon>Chitinophagaceae</taxon>
        <taxon>Pseudobacter</taxon>
    </lineage>
</organism>
<proteinExistence type="predicted"/>
<gene>
    <name evidence="1" type="ORF">EV199_5298</name>
</gene>
<dbReference type="AlphaFoldDB" id="A0A4Q7MFK9"/>
<keyword evidence="2" id="KW-1185">Reference proteome</keyword>